<dbReference type="OrthoDB" id="10380710at2759"/>
<comment type="caution">
    <text evidence="1">The sequence shown here is derived from an EMBL/GenBank/DDBJ whole genome shotgun (WGS) entry which is preliminary data.</text>
</comment>
<dbReference type="RefSeq" id="XP_020115351.1">
    <property type="nucleotide sequence ID" value="XM_020265439.1"/>
</dbReference>
<organism evidence="1 2">
    <name type="scientific">Talaromyces atroroseus</name>
    <dbReference type="NCBI Taxonomy" id="1441469"/>
    <lineage>
        <taxon>Eukaryota</taxon>
        <taxon>Fungi</taxon>
        <taxon>Dikarya</taxon>
        <taxon>Ascomycota</taxon>
        <taxon>Pezizomycotina</taxon>
        <taxon>Eurotiomycetes</taxon>
        <taxon>Eurotiomycetidae</taxon>
        <taxon>Eurotiales</taxon>
        <taxon>Trichocomaceae</taxon>
        <taxon>Talaromyces</taxon>
        <taxon>Talaromyces sect. Trachyspermi</taxon>
    </lineage>
</organism>
<protein>
    <submittedName>
        <fullName evidence="1">Uncharacterized protein</fullName>
    </submittedName>
</protein>
<accession>A0A1Q5Q6F5</accession>
<evidence type="ECO:0000313" key="2">
    <source>
        <dbReference type="Proteomes" id="UP000214365"/>
    </source>
</evidence>
<reference evidence="1 2" key="1">
    <citation type="submission" date="2015-06" db="EMBL/GenBank/DDBJ databases">
        <title>Talaromyces atroroseus IBT 11181 draft genome.</title>
        <authorList>
            <person name="Rasmussen K.B."/>
            <person name="Rasmussen S."/>
            <person name="Petersen B."/>
            <person name="Sicheritz-Ponten T."/>
            <person name="Mortensen U.H."/>
            <person name="Thrane U."/>
        </authorList>
    </citation>
    <scope>NUCLEOTIDE SEQUENCE [LARGE SCALE GENOMIC DNA]</scope>
    <source>
        <strain evidence="1 2">IBT 11181</strain>
    </source>
</reference>
<dbReference type="AlphaFoldDB" id="A0A1Q5Q6F5"/>
<gene>
    <name evidence="1" type="ORF">UA08_09497</name>
</gene>
<keyword evidence="2" id="KW-1185">Reference proteome</keyword>
<sequence length="232" mass="26659">METYPDDGIKWEEMEEHGYAILHGAAEPPQELRDSILTKIQKHPEDFTLVQYEDSPLYYIQPRWGTVLFREIEEYVQHGINYSAHYNVNLDGLDPSGLRDQVRVVGCWKTESTGDTSTNYMLGPQDYRTGDAMVLIRPIAEEVNFRPFDGSHLLTKSEFDQSNRKTTLLSVRRKEALKGRTTLWTQWPDFSESSEVLFATIVYVNNPARPPGEDEDFPGCVKPGCVAPFMRY</sequence>
<dbReference type="GeneID" id="31009253"/>
<name>A0A1Q5Q6F5_TALAT</name>
<proteinExistence type="predicted"/>
<evidence type="ECO:0000313" key="1">
    <source>
        <dbReference type="EMBL" id="OKL55230.1"/>
    </source>
</evidence>
<dbReference type="EMBL" id="LFMY01000029">
    <property type="protein sequence ID" value="OKL55230.1"/>
    <property type="molecule type" value="Genomic_DNA"/>
</dbReference>
<dbReference type="Proteomes" id="UP000214365">
    <property type="component" value="Unassembled WGS sequence"/>
</dbReference>